<dbReference type="Pfam" id="PF00041">
    <property type="entry name" value="fn3"/>
    <property type="match status" value="1"/>
</dbReference>
<dbReference type="InterPro" id="IPR036116">
    <property type="entry name" value="FN3_sf"/>
</dbReference>
<evidence type="ECO:0000256" key="2">
    <source>
        <dbReference type="ARBA" id="ARBA00023326"/>
    </source>
</evidence>
<reference evidence="4 5" key="1">
    <citation type="submission" date="2017-02" db="EMBL/GenBank/DDBJ databases">
        <title>The new phylogeny of genus Mycobacterium.</title>
        <authorList>
            <person name="Tortoli E."/>
            <person name="Trovato A."/>
            <person name="Cirillo D.M."/>
        </authorList>
    </citation>
    <scope>NUCLEOTIDE SEQUENCE [LARGE SCALE GENOMIC DNA]</scope>
    <source>
        <strain evidence="4 5">CCUG 56329</strain>
    </source>
</reference>
<dbReference type="InterPro" id="IPR013783">
    <property type="entry name" value="Ig-like_fold"/>
</dbReference>
<evidence type="ECO:0000313" key="4">
    <source>
        <dbReference type="EMBL" id="ORB81777.1"/>
    </source>
</evidence>
<accession>A0ABX3TSH9</accession>
<evidence type="ECO:0000313" key="5">
    <source>
        <dbReference type="Proteomes" id="UP000192847"/>
    </source>
</evidence>
<dbReference type="SMART" id="SM00060">
    <property type="entry name" value="FN3"/>
    <property type="match status" value="1"/>
</dbReference>
<proteinExistence type="predicted"/>
<dbReference type="RefSeq" id="WP_023874619.1">
    <property type="nucleotide sequence ID" value="NZ_MVIL01000003.1"/>
</dbReference>
<dbReference type="Proteomes" id="UP000192847">
    <property type="component" value="Unassembled WGS sequence"/>
</dbReference>
<dbReference type="SUPFAM" id="SSF49265">
    <property type="entry name" value="Fibronectin type III"/>
    <property type="match status" value="1"/>
</dbReference>
<keyword evidence="2" id="KW-0624">Polysaccharide degradation</keyword>
<dbReference type="Gene3D" id="2.60.40.10">
    <property type="entry name" value="Immunoglobulins"/>
    <property type="match status" value="1"/>
</dbReference>
<keyword evidence="1" id="KW-0326">Glycosidase</keyword>
<organism evidence="4 5">
    <name type="scientific">Mycobacterium timonense</name>
    <dbReference type="NCBI Taxonomy" id="701043"/>
    <lineage>
        <taxon>Bacteria</taxon>
        <taxon>Bacillati</taxon>
        <taxon>Actinomycetota</taxon>
        <taxon>Actinomycetes</taxon>
        <taxon>Mycobacteriales</taxon>
        <taxon>Mycobacteriaceae</taxon>
        <taxon>Mycobacterium</taxon>
        <taxon>Mycobacterium avium complex (MAC)</taxon>
    </lineage>
</organism>
<keyword evidence="1" id="KW-0378">Hydrolase</keyword>
<dbReference type="InterPro" id="IPR003961">
    <property type="entry name" value="FN3_dom"/>
</dbReference>
<dbReference type="EMBL" id="MVIL01000003">
    <property type="protein sequence ID" value="ORB81777.1"/>
    <property type="molecule type" value="Genomic_DNA"/>
</dbReference>
<feature type="domain" description="Fibronectin type-III" evidence="3">
    <location>
        <begin position="197"/>
        <end position="288"/>
    </location>
</feature>
<evidence type="ECO:0000259" key="3">
    <source>
        <dbReference type="PROSITE" id="PS50853"/>
    </source>
</evidence>
<comment type="caution">
    <text evidence="4">The sequence shown here is derived from an EMBL/GenBank/DDBJ whole genome shotgun (WGS) entry which is preliminary data.</text>
</comment>
<gene>
    <name evidence="4" type="ORF">BST46_01910</name>
</gene>
<keyword evidence="2" id="KW-0119">Carbohydrate metabolism</keyword>
<dbReference type="CDD" id="cd00063">
    <property type="entry name" value="FN3"/>
    <property type="match status" value="1"/>
</dbReference>
<sequence>MPASPGNPDTKPYGLHRVWITGYTDVDGTILADTSYRLPLAQTLAFTESEDFDTLNGDDKSAVAIAGKGATVDGSLEAGGLDIMTFSLITGAQLIESGVEPNVKRVLRKRGSDMRPYFRVEGQVLSNGGGDNVGRIFRCKANGKIQADMKFGTFMVPSIDFQGTPMPGDDDDYLWEIEYNEQKTTLGSTPVPNPLPIPSNLTPGAVTDTSVALAWGDLPTADSYVVESSTDGSTYTAVTQTHGGAPTTNSTTVTNLTAATKYWFRVAGVFNSATGDYSSPVTVTTAPASP</sequence>
<protein>
    <recommendedName>
        <fullName evidence="3">Fibronectin type-III domain-containing protein</fullName>
    </recommendedName>
</protein>
<evidence type="ECO:0000256" key="1">
    <source>
        <dbReference type="ARBA" id="ARBA00023295"/>
    </source>
</evidence>
<dbReference type="PROSITE" id="PS50853">
    <property type="entry name" value="FN3"/>
    <property type="match status" value="1"/>
</dbReference>
<keyword evidence="5" id="KW-1185">Reference proteome</keyword>
<name>A0ABX3TSH9_9MYCO</name>